<evidence type="ECO:0000313" key="1">
    <source>
        <dbReference type="EMBL" id="QJA63978.1"/>
    </source>
</evidence>
<gene>
    <name evidence="1" type="ORF">MM415B00562_0012</name>
</gene>
<proteinExistence type="predicted"/>
<protein>
    <submittedName>
        <fullName evidence="1">Uncharacterized protein</fullName>
    </submittedName>
</protein>
<dbReference type="AlphaFoldDB" id="A0A6M3J3A3"/>
<accession>A0A6M3J3A3</accession>
<reference evidence="1" key="1">
    <citation type="submission" date="2020-03" db="EMBL/GenBank/DDBJ databases">
        <title>The deep terrestrial virosphere.</title>
        <authorList>
            <person name="Holmfeldt K."/>
            <person name="Nilsson E."/>
            <person name="Simone D."/>
            <person name="Lopez-Fernandez M."/>
            <person name="Wu X."/>
            <person name="de Brujin I."/>
            <person name="Lundin D."/>
            <person name="Andersson A."/>
            <person name="Bertilsson S."/>
            <person name="Dopson M."/>
        </authorList>
    </citation>
    <scope>NUCLEOTIDE SEQUENCE</scope>
    <source>
        <strain evidence="1">MM415B00562</strain>
    </source>
</reference>
<organism evidence="1">
    <name type="scientific">viral metagenome</name>
    <dbReference type="NCBI Taxonomy" id="1070528"/>
    <lineage>
        <taxon>unclassified sequences</taxon>
        <taxon>metagenomes</taxon>
        <taxon>organismal metagenomes</taxon>
    </lineage>
</organism>
<dbReference type="EMBL" id="MT141510">
    <property type="protein sequence ID" value="QJA63978.1"/>
    <property type="molecule type" value="Genomic_DNA"/>
</dbReference>
<name>A0A6M3J3A3_9ZZZZ</name>
<sequence>MKEFQRDAPMDSHDAEKVVQIMLALDCPSCVTRLLNRFSEEFPEHEQMVGKAWTKEFRVEWKTGFTLQ</sequence>